<keyword evidence="2" id="KW-1185">Reference proteome</keyword>
<dbReference type="Proteomes" id="UP000001631">
    <property type="component" value="Unassembled WGS sequence"/>
</dbReference>
<name>C0NV91_AJECG</name>
<protein>
    <submittedName>
        <fullName evidence="1">Uncharacterized protein</fullName>
    </submittedName>
</protein>
<dbReference type="HOGENOM" id="CLU_1864559_0_0_1"/>
<organism evidence="1 2">
    <name type="scientific">Ajellomyces capsulatus (strain G186AR / H82 / ATCC MYA-2454 / RMSCC 2432)</name>
    <name type="common">Darling's disease fungus</name>
    <name type="synonym">Histoplasma capsulatum</name>
    <dbReference type="NCBI Taxonomy" id="447093"/>
    <lineage>
        <taxon>Eukaryota</taxon>
        <taxon>Fungi</taxon>
        <taxon>Dikarya</taxon>
        <taxon>Ascomycota</taxon>
        <taxon>Pezizomycotina</taxon>
        <taxon>Eurotiomycetes</taxon>
        <taxon>Eurotiomycetidae</taxon>
        <taxon>Onygenales</taxon>
        <taxon>Ajellomycetaceae</taxon>
        <taxon>Histoplasma</taxon>
    </lineage>
</organism>
<dbReference type="EMBL" id="GG663373">
    <property type="protein sequence ID" value="EEH04430.1"/>
    <property type="molecule type" value="Genomic_DNA"/>
</dbReference>
<gene>
    <name evidence="1" type="ORF">HCBG_07071</name>
</gene>
<dbReference type="InParanoid" id="C0NV91"/>
<accession>C0NV91</accession>
<dbReference type="RefSeq" id="XP_045284911.1">
    <property type="nucleotide sequence ID" value="XM_045434120.1"/>
</dbReference>
<proteinExistence type="predicted"/>
<sequence>MPRFYVVLPVSMGMNRMRMRGRYPHTPVSTQRIQSGCHYMWTSNGFEELEAVMVGYKLAARTKDSASCRNLILGCSFQTAPPRVVGLKVVALQQATAITSRKHPAFVFIEFATEAINQAFATVRWSKVSPQFQSRNL</sequence>
<reference evidence="1" key="1">
    <citation type="submission" date="2009-02" db="EMBL/GenBank/DDBJ databases">
        <title>The Genome Sequence of Ajellomyces capsulatus strain G186AR.</title>
        <authorList>
            <consortium name="The Broad Institute Genome Sequencing Platform"/>
            <person name="Champion M."/>
            <person name="Cuomo C."/>
            <person name="Ma L.-J."/>
            <person name="Henn M.R."/>
            <person name="Sil A."/>
            <person name="Goldman B."/>
            <person name="Young S.K."/>
            <person name="Kodira C.D."/>
            <person name="Zeng Q."/>
            <person name="Koehrsen M."/>
            <person name="Alvarado L."/>
            <person name="Berlin A."/>
            <person name="Borenstein D."/>
            <person name="Chen Z."/>
            <person name="Engels R."/>
            <person name="Freedman E."/>
            <person name="Gellesch M."/>
            <person name="Goldberg J."/>
            <person name="Griggs A."/>
            <person name="Gujja S."/>
            <person name="Heiman D."/>
            <person name="Hepburn T."/>
            <person name="Howarth C."/>
            <person name="Jen D."/>
            <person name="Larson L."/>
            <person name="Lewis B."/>
            <person name="Mehta T."/>
            <person name="Park D."/>
            <person name="Pearson M."/>
            <person name="Roberts A."/>
            <person name="Saif S."/>
            <person name="Shea T."/>
            <person name="Shenoy N."/>
            <person name="Sisk P."/>
            <person name="Stolte C."/>
            <person name="Sykes S."/>
            <person name="Walk T."/>
            <person name="White J."/>
            <person name="Yandava C."/>
            <person name="Klein B."/>
            <person name="McEwen J.G."/>
            <person name="Puccia R."/>
            <person name="Goldman G.H."/>
            <person name="Felipe M.S."/>
            <person name="Nino-Vega G."/>
            <person name="San-Blas G."/>
            <person name="Taylor J."/>
            <person name="Mendoza L."/>
            <person name="Galagan J."/>
            <person name="Nusbaum C."/>
            <person name="Birren B."/>
        </authorList>
    </citation>
    <scope>NUCLEOTIDE SEQUENCE</scope>
    <source>
        <strain evidence="1">G186AR</strain>
    </source>
</reference>
<dbReference type="GeneID" id="69040087"/>
<evidence type="ECO:0000313" key="2">
    <source>
        <dbReference type="Proteomes" id="UP000001631"/>
    </source>
</evidence>
<dbReference type="AlphaFoldDB" id="C0NV91"/>
<evidence type="ECO:0000313" key="1">
    <source>
        <dbReference type="EMBL" id="EEH04430.1"/>
    </source>
</evidence>